<dbReference type="NCBIfam" id="TIGR00071">
    <property type="entry name" value="hisT_truA"/>
    <property type="match status" value="1"/>
</dbReference>
<dbReference type="InterPro" id="IPR020097">
    <property type="entry name" value="PsdUridine_synth_TruA_a/b_dom"/>
</dbReference>
<dbReference type="SUPFAM" id="SSF55120">
    <property type="entry name" value="Pseudouridine synthase"/>
    <property type="match status" value="1"/>
</dbReference>
<dbReference type="GO" id="GO:0003723">
    <property type="term" value="F:RNA binding"/>
    <property type="evidence" value="ECO:0007669"/>
    <property type="project" value="InterPro"/>
</dbReference>
<dbReference type="FunFam" id="3.30.70.580:FF:000001">
    <property type="entry name" value="tRNA pseudouridine synthase A"/>
    <property type="match status" value="1"/>
</dbReference>
<reference evidence="9 10" key="1">
    <citation type="submission" date="2016-12" db="EMBL/GenBank/DDBJ databases">
        <authorList>
            <person name="Song W.-J."/>
            <person name="Kurnit D.M."/>
        </authorList>
    </citation>
    <scope>NUCLEOTIDE SEQUENCE [LARGE SCALE GENOMIC DNA]</scope>
    <source>
        <strain evidence="9 10">DSM 18488</strain>
    </source>
</reference>
<dbReference type="InterPro" id="IPR001406">
    <property type="entry name" value="PsdUridine_synth_TruA"/>
</dbReference>
<evidence type="ECO:0000256" key="2">
    <source>
        <dbReference type="ARBA" id="ARBA00022694"/>
    </source>
</evidence>
<comment type="caution">
    <text evidence="4">Lacks conserved residue(s) required for the propagation of feature annotation.</text>
</comment>
<dbReference type="InterPro" id="IPR020094">
    <property type="entry name" value="TruA/RsuA/RluB/E/F_N"/>
</dbReference>
<dbReference type="Pfam" id="PF01416">
    <property type="entry name" value="PseudoU_synth_1"/>
    <property type="match status" value="2"/>
</dbReference>
<evidence type="ECO:0000256" key="6">
    <source>
        <dbReference type="PIRSR" id="PIRSR001430-2"/>
    </source>
</evidence>
<evidence type="ECO:0000256" key="7">
    <source>
        <dbReference type="RuleBase" id="RU003792"/>
    </source>
</evidence>
<comment type="function">
    <text evidence="4">Formation of pseudouridine at positions 38, 39 and 40 in the anticodon stem and loop of transfer RNAs.</text>
</comment>
<evidence type="ECO:0000313" key="9">
    <source>
        <dbReference type="EMBL" id="SHO49664.1"/>
    </source>
</evidence>
<dbReference type="AlphaFoldDB" id="A0A1M7YAK4"/>
<dbReference type="GO" id="GO:0031119">
    <property type="term" value="P:tRNA pseudouridine synthesis"/>
    <property type="evidence" value="ECO:0007669"/>
    <property type="project" value="UniProtKB-UniRule"/>
</dbReference>
<dbReference type="STRING" id="1121416.SAMN02745220_02987"/>
<feature type="domain" description="Pseudouridine synthase I TruA alpha/beta" evidence="8">
    <location>
        <begin position="15"/>
        <end position="110"/>
    </location>
</feature>
<comment type="subunit">
    <text evidence="4">Homodimer.</text>
</comment>
<feature type="active site" description="Nucleophile" evidence="4 5">
    <location>
        <position position="60"/>
    </location>
</feature>
<evidence type="ECO:0000256" key="4">
    <source>
        <dbReference type="HAMAP-Rule" id="MF_00171"/>
    </source>
</evidence>
<sequence length="264" mass="29968">MIRKPTTFRYKLTLEYDGKNFSGWQKQKDARTVQGDLLKGAMRVFGEDAEIDIQGCGRTDAGVHALEYIAHLQVASELEPFVVEQMLNDTLPKDIAVIAVELVDPRFHARHSCVARSYIYQLRSRKSAFGKRYSWWVREELDIAAMQRAAALMEGMHDFAAFAEKKEMKKSTKVLVYKVDVVEEQGGAVRIRVIGSHFLWHMVRRMVGVLVEAGCHRLTEETIRGLCRGSASEIPSHHTAPAAGLFFEKACYDKELLDDFIRSS</sequence>
<comment type="similarity">
    <text evidence="1 4 7">Belongs to the tRNA pseudouridine synthase TruA family.</text>
</comment>
<protein>
    <recommendedName>
        <fullName evidence="4">tRNA pseudouridine synthase A</fullName>
        <ecNumber evidence="4">5.4.99.12</ecNumber>
    </recommendedName>
    <alternativeName>
        <fullName evidence="4">tRNA pseudouridine(38-40) synthase</fullName>
    </alternativeName>
    <alternativeName>
        <fullName evidence="4">tRNA pseudouridylate synthase I</fullName>
    </alternativeName>
    <alternativeName>
        <fullName evidence="4">tRNA-uridine isomerase I</fullName>
    </alternativeName>
</protein>
<dbReference type="GO" id="GO:0160147">
    <property type="term" value="F:tRNA pseudouridine(38-40) synthase activity"/>
    <property type="evidence" value="ECO:0007669"/>
    <property type="project" value="UniProtKB-EC"/>
</dbReference>
<name>A0A1M7YAK4_9BACT</name>
<evidence type="ECO:0000313" key="10">
    <source>
        <dbReference type="Proteomes" id="UP000184603"/>
    </source>
</evidence>
<dbReference type="HAMAP" id="MF_00171">
    <property type="entry name" value="TruA"/>
    <property type="match status" value="1"/>
</dbReference>
<dbReference type="OrthoDB" id="9811823at2"/>
<evidence type="ECO:0000259" key="8">
    <source>
        <dbReference type="Pfam" id="PF01416"/>
    </source>
</evidence>
<dbReference type="EMBL" id="FRFE01000015">
    <property type="protein sequence ID" value="SHO49664.1"/>
    <property type="molecule type" value="Genomic_DNA"/>
</dbReference>
<organism evidence="9 10">
    <name type="scientific">Desulfopila aestuarii DSM 18488</name>
    <dbReference type="NCBI Taxonomy" id="1121416"/>
    <lineage>
        <taxon>Bacteria</taxon>
        <taxon>Pseudomonadati</taxon>
        <taxon>Thermodesulfobacteriota</taxon>
        <taxon>Desulfobulbia</taxon>
        <taxon>Desulfobulbales</taxon>
        <taxon>Desulfocapsaceae</taxon>
        <taxon>Desulfopila</taxon>
    </lineage>
</organism>
<dbReference type="Gene3D" id="3.30.70.660">
    <property type="entry name" value="Pseudouridine synthase I, catalytic domain, C-terminal subdomain"/>
    <property type="match status" value="1"/>
</dbReference>
<dbReference type="EC" id="5.4.99.12" evidence="4"/>
<proteinExistence type="inferred from homology"/>
<feature type="domain" description="Pseudouridine synthase I TruA alpha/beta" evidence="8">
    <location>
        <begin position="149"/>
        <end position="253"/>
    </location>
</feature>
<accession>A0A1M7YAK4</accession>
<dbReference type="PANTHER" id="PTHR11142:SF0">
    <property type="entry name" value="TRNA PSEUDOURIDINE SYNTHASE-LIKE 1"/>
    <property type="match status" value="1"/>
</dbReference>
<dbReference type="PANTHER" id="PTHR11142">
    <property type="entry name" value="PSEUDOURIDYLATE SYNTHASE"/>
    <property type="match status" value="1"/>
</dbReference>
<dbReference type="RefSeq" id="WP_073614372.1">
    <property type="nucleotide sequence ID" value="NZ_FRFE01000015.1"/>
</dbReference>
<evidence type="ECO:0000256" key="3">
    <source>
        <dbReference type="ARBA" id="ARBA00023235"/>
    </source>
</evidence>
<dbReference type="InterPro" id="IPR020095">
    <property type="entry name" value="PsdUridine_synth_TruA_C"/>
</dbReference>
<dbReference type="Proteomes" id="UP000184603">
    <property type="component" value="Unassembled WGS sequence"/>
</dbReference>
<dbReference type="Gene3D" id="3.30.70.580">
    <property type="entry name" value="Pseudouridine synthase I, catalytic domain, N-terminal subdomain"/>
    <property type="match status" value="1"/>
</dbReference>
<dbReference type="InterPro" id="IPR020103">
    <property type="entry name" value="PsdUridine_synth_cat_dom_sf"/>
</dbReference>
<keyword evidence="3 4" id="KW-0413">Isomerase</keyword>
<keyword evidence="10" id="KW-1185">Reference proteome</keyword>
<comment type="catalytic activity">
    <reaction evidence="4 7">
        <text>uridine(38/39/40) in tRNA = pseudouridine(38/39/40) in tRNA</text>
        <dbReference type="Rhea" id="RHEA:22376"/>
        <dbReference type="Rhea" id="RHEA-COMP:10085"/>
        <dbReference type="Rhea" id="RHEA-COMP:10087"/>
        <dbReference type="ChEBI" id="CHEBI:65314"/>
        <dbReference type="ChEBI" id="CHEBI:65315"/>
        <dbReference type="EC" id="5.4.99.12"/>
    </reaction>
</comment>
<evidence type="ECO:0000256" key="1">
    <source>
        <dbReference type="ARBA" id="ARBA00009375"/>
    </source>
</evidence>
<dbReference type="CDD" id="cd02570">
    <property type="entry name" value="PseudoU_synth_EcTruA"/>
    <property type="match status" value="1"/>
</dbReference>
<gene>
    <name evidence="4" type="primary">truA</name>
    <name evidence="9" type="ORF">SAMN02745220_02987</name>
</gene>
<keyword evidence="2 4" id="KW-0819">tRNA processing</keyword>
<evidence type="ECO:0000256" key="5">
    <source>
        <dbReference type="PIRSR" id="PIRSR001430-1"/>
    </source>
</evidence>
<feature type="binding site" evidence="4 6">
    <location>
        <position position="118"/>
    </location>
    <ligand>
        <name>substrate</name>
    </ligand>
</feature>
<dbReference type="PIRSF" id="PIRSF001430">
    <property type="entry name" value="tRNA_psdUrid_synth"/>
    <property type="match status" value="1"/>
</dbReference>